<evidence type="ECO:0000313" key="1">
    <source>
        <dbReference type="EMBL" id="AKQ08311.1"/>
    </source>
</evidence>
<name>A0A1D6X8G6_9CAUD</name>
<dbReference type="EMBL" id="KT070866">
    <property type="protein sequence ID" value="AKQ08311.1"/>
    <property type="molecule type" value="Genomic_DNA"/>
</dbReference>
<dbReference type="SUPFAM" id="SSF101386">
    <property type="entry name" value="all-alpha NTP pyrophosphatases"/>
    <property type="match status" value="1"/>
</dbReference>
<evidence type="ECO:0000313" key="2">
    <source>
        <dbReference type="Proteomes" id="UP000224963"/>
    </source>
</evidence>
<dbReference type="InterPro" id="IPR016947">
    <property type="entry name" value="UCP030140"/>
</dbReference>
<proteinExistence type="predicted"/>
<gene>
    <name evidence="1" type="ORF">PBC4_119</name>
</gene>
<dbReference type="PIRSF" id="PIRSF030140">
    <property type="entry name" value="UCP030140"/>
    <property type="match status" value="1"/>
</dbReference>
<dbReference type="Pfam" id="PF08761">
    <property type="entry name" value="dUTPase_2"/>
    <property type="match status" value="1"/>
</dbReference>
<accession>A0A1D6X8G6</accession>
<sequence>MKKGILLTYYFDMQKELDSYIAGKRGLILTERLSLMKRTFAAMVEFTECANDHQESFKDWKPNNQPKPTTLEEWIDGFHFVLSKGNNLAAAGLITDPNVMEFFPSELEFAEGTTKEEITMTYFVNSLALEIELFTSLQHNNHEYIQEDYYNLVCMYLGLAKNLGFNLEDIKAAYLEKNKENFARQNGESTKEGYEA</sequence>
<protein>
    <submittedName>
        <fullName evidence="1">Putative dUTPase</fullName>
    </submittedName>
</protein>
<organism evidence="1 2">
    <name type="scientific">Bacillus phage PBC4</name>
    <dbReference type="NCBI Taxonomy" id="1675028"/>
    <lineage>
        <taxon>Viruses</taxon>
        <taxon>Duplodnaviria</taxon>
        <taxon>Heunggongvirae</taxon>
        <taxon>Uroviricota</taxon>
        <taxon>Caudoviricetes</taxon>
        <taxon>Sejongvirinae</taxon>
        <taxon>Yihwangvirus</taxon>
        <taxon>Yihwangvirus PBC4</taxon>
    </lineage>
</organism>
<dbReference type="Proteomes" id="UP000224963">
    <property type="component" value="Segment"/>
</dbReference>
<dbReference type="InterPro" id="IPR014871">
    <property type="entry name" value="dUTPase/dCTP_pyrophosphatase"/>
</dbReference>
<keyword evidence="2" id="KW-1185">Reference proteome</keyword>
<reference evidence="1 2" key="1">
    <citation type="journal article" date="2016" name="FEMS Microbiol. Lett.">
        <title>Characterization of LysPBC4, a novel Bacillus cereus-specific endolysin of bacteriophage PBC4.</title>
        <authorList>
            <person name="Na H."/>
            <person name="Kong M."/>
            <person name="Ryu S."/>
        </authorList>
    </citation>
    <scope>NUCLEOTIDE SEQUENCE [LARGE SCALE GENOMIC DNA]</scope>
</reference>
<dbReference type="CDD" id="cd11527">
    <property type="entry name" value="NTP-PPase_dUTPase"/>
    <property type="match status" value="1"/>
</dbReference>
<dbReference type="Gene3D" id="1.10.4010.10">
    <property type="entry name" value="Type II deoxyuridine triphosphatase"/>
    <property type="match status" value="1"/>
</dbReference>